<evidence type="ECO:0000313" key="2">
    <source>
        <dbReference type="EMBL" id="VDN55801.1"/>
    </source>
</evidence>
<dbReference type="PANTHER" id="PTHR46709:SF15">
    <property type="entry name" value="G_PROTEIN_RECEP_F1_2 DOMAIN-CONTAINING PROTEIN"/>
    <property type="match status" value="1"/>
</dbReference>
<reference evidence="5" key="1">
    <citation type="submission" date="2017-02" db="UniProtKB">
        <authorList>
            <consortium name="WormBaseParasite"/>
        </authorList>
    </citation>
    <scope>IDENTIFICATION</scope>
</reference>
<proteinExistence type="predicted"/>
<protein>
    <submittedName>
        <fullName evidence="5">G_PROTEIN_RECEP_F1_2 domain-containing protein</fullName>
    </submittedName>
</protein>
<reference evidence="2 4" key="2">
    <citation type="submission" date="2018-11" db="EMBL/GenBank/DDBJ databases">
        <authorList>
            <consortium name="Pathogen Informatics"/>
        </authorList>
    </citation>
    <scope>NUCLEOTIDE SEQUENCE [LARGE SCALE GENOMIC DNA]</scope>
</reference>
<keyword evidence="1" id="KW-0812">Transmembrane</keyword>
<dbReference type="AlphaFoldDB" id="A0A0N4U3U7"/>
<dbReference type="SUPFAM" id="SSF81321">
    <property type="entry name" value="Family A G protein-coupled receptor-like"/>
    <property type="match status" value="1"/>
</dbReference>
<dbReference type="Gene3D" id="1.20.1070.10">
    <property type="entry name" value="Rhodopsin 7-helix transmembrane proteins"/>
    <property type="match status" value="1"/>
</dbReference>
<gene>
    <name evidence="2" type="ORF">DME_LOCUS5774</name>
</gene>
<dbReference type="WBParaSite" id="DME_0000141401-mRNA-1">
    <property type="protein sequence ID" value="DME_0000141401-mRNA-1"/>
    <property type="gene ID" value="DME_0000141401"/>
</dbReference>
<evidence type="ECO:0000313" key="3">
    <source>
        <dbReference type="Proteomes" id="UP000038040"/>
    </source>
</evidence>
<keyword evidence="4" id="KW-1185">Reference proteome</keyword>
<evidence type="ECO:0000256" key="1">
    <source>
        <dbReference type="SAM" id="Phobius"/>
    </source>
</evidence>
<evidence type="ECO:0000313" key="4">
    <source>
        <dbReference type="Proteomes" id="UP000274756"/>
    </source>
</evidence>
<accession>A0A0N4U3U7</accession>
<feature type="transmembrane region" description="Helical" evidence="1">
    <location>
        <begin position="36"/>
        <end position="57"/>
    </location>
</feature>
<name>A0A0N4U3U7_DRAME</name>
<keyword evidence="1" id="KW-0472">Membrane</keyword>
<evidence type="ECO:0000313" key="5">
    <source>
        <dbReference type="WBParaSite" id="DME_0000141401-mRNA-1"/>
    </source>
</evidence>
<dbReference type="Proteomes" id="UP000038040">
    <property type="component" value="Unplaced"/>
</dbReference>
<feature type="transmembrane region" description="Helical" evidence="1">
    <location>
        <begin position="145"/>
        <end position="166"/>
    </location>
</feature>
<dbReference type="OrthoDB" id="5870289at2759"/>
<organism evidence="3 5">
    <name type="scientific">Dracunculus medinensis</name>
    <name type="common">Guinea worm</name>
    <dbReference type="NCBI Taxonomy" id="318479"/>
    <lineage>
        <taxon>Eukaryota</taxon>
        <taxon>Metazoa</taxon>
        <taxon>Ecdysozoa</taxon>
        <taxon>Nematoda</taxon>
        <taxon>Chromadorea</taxon>
        <taxon>Rhabditida</taxon>
        <taxon>Spirurina</taxon>
        <taxon>Dracunculoidea</taxon>
        <taxon>Dracunculidae</taxon>
        <taxon>Dracunculus</taxon>
    </lineage>
</organism>
<feature type="transmembrane region" description="Helical" evidence="1">
    <location>
        <begin position="100"/>
        <end position="125"/>
    </location>
</feature>
<sequence length="194" mass="22352">MWAMELTTIEDCDLFESKFLSPTEFSQNEVFKAFDIIVNFLHIIASFLILLALNIIIIREQQHSHRTARTETALMSALLVFKQNNGDLGREKLERFRLRAAINTTVVIISAYLACNSLHFCLFIIEQFDPSWLLNEAGDDFNSVYVMLGDFVSVLFVVSSMIRLPIYYKFNLQIRGQIDAIFGFKNGRKYSSND</sequence>
<dbReference type="Proteomes" id="UP000274756">
    <property type="component" value="Unassembled WGS sequence"/>
</dbReference>
<keyword evidence="1" id="KW-1133">Transmembrane helix</keyword>
<dbReference type="PANTHER" id="PTHR46709">
    <property type="entry name" value="PROTEIN CBG23488-RELATED"/>
    <property type="match status" value="1"/>
</dbReference>
<dbReference type="EMBL" id="UYYG01001153">
    <property type="protein sequence ID" value="VDN55801.1"/>
    <property type="molecule type" value="Genomic_DNA"/>
</dbReference>